<evidence type="ECO:0000256" key="6">
    <source>
        <dbReference type="ARBA" id="ARBA00022989"/>
    </source>
</evidence>
<reference evidence="11" key="1">
    <citation type="submission" date="2006-08" db="EMBL/GenBank/DDBJ databases">
        <title>Complete sequence of Alkalilimnicola ehrilichei MLHE-1.</title>
        <authorList>
            <person name="Copeland A."/>
            <person name="Lucas S."/>
            <person name="Lapidus A."/>
            <person name="Barry K."/>
            <person name="Detter J.C."/>
            <person name="Glavina del Rio T."/>
            <person name="Hammon N."/>
            <person name="Israni S."/>
            <person name="Dalin E."/>
            <person name="Tice H."/>
            <person name="Pitluck S."/>
            <person name="Sims D."/>
            <person name="Brettin T."/>
            <person name="Bruce D."/>
            <person name="Han C."/>
            <person name="Tapia R."/>
            <person name="Gilna P."/>
            <person name="Schmutz J."/>
            <person name="Larimer F."/>
            <person name="Land M."/>
            <person name="Hauser L."/>
            <person name="Kyrpides N."/>
            <person name="Mikhailova N."/>
            <person name="Oremland R.S."/>
            <person name="Hoeft S.E."/>
            <person name="Switzer-Blum J."/>
            <person name="Kulp T."/>
            <person name="King G."/>
            <person name="Tabita R."/>
            <person name="Witte B."/>
            <person name="Santini J.M."/>
            <person name="Basu P."/>
            <person name="Hollibaugh J.T."/>
            <person name="Xie G."/>
            <person name="Stolz J.F."/>
            <person name="Richardson P."/>
        </authorList>
    </citation>
    <scope>NUCLEOTIDE SEQUENCE [LARGE SCALE GENOMIC DNA]</scope>
    <source>
        <strain evidence="11">ATCC BAA-1101 / DSM 17681 / MLHE-1</strain>
    </source>
</reference>
<dbReference type="EMBL" id="CP000453">
    <property type="protein sequence ID" value="ABI57915.1"/>
    <property type="molecule type" value="Genomic_DNA"/>
</dbReference>
<feature type="transmembrane region" description="Helical" evidence="8">
    <location>
        <begin position="72"/>
        <end position="95"/>
    </location>
</feature>
<evidence type="ECO:0000313" key="11">
    <source>
        <dbReference type="Proteomes" id="UP000001962"/>
    </source>
</evidence>
<comment type="subcellular location">
    <subcellularLocation>
        <location evidence="1">Cell inner membrane</location>
        <topology evidence="1">Multi-pass membrane protein</topology>
    </subcellularLocation>
    <subcellularLocation>
        <location evidence="8">Cell membrane</location>
        <topology evidence="8">Multi-pass membrane protein</topology>
    </subcellularLocation>
</comment>
<dbReference type="RefSeq" id="WP_011630308.1">
    <property type="nucleotide sequence ID" value="NC_008340.1"/>
</dbReference>
<keyword evidence="2 8" id="KW-0813">Transport</keyword>
<feature type="transmembrane region" description="Helical" evidence="8">
    <location>
        <begin position="210"/>
        <end position="234"/>
    </location>
</feature>
<feature type="transmembrane region" description="Helical" evidence="8">
    <location>
        <begin position="300"/>
        <end position="327"/>
    </location>
</feature>
<gene>
    <name evidence="10" type="ordered locus">Mlg_2575</name>
</gene>
<evidence type="ECO:0000256" key="7">
    <source>
        <dbReference type="ARBA" id="ARBA00023136"/>
    </source>
</evidence>
<dbReference type="InterPro" id="IPR000515">
    <property type="entry name" value="MetI-like"/>
</dbReference>
<dbReference type="PANTHER" id="PTHR43357:SF3">
    <property type="entry name" value="FE(3+)-TRANSPORT SYSTEM PERMEASE PROTEIN FBPB 2"/>
    <property type="match status" value="1"/>
</dbReference>
<feature type="domain" description="ABC transmembrane type-1" evidence="9">
    <location>
        <begin position="69"/>
        <end position="270"/>
    </location>
</feature>
<keyword evidence="3" id="KW-1003">Cell membrane</keyword>
<dbReference type="CDD" id="cd06261">
    <property type="entry name" value="TM_PBP2"/>
    <property type="match status" value="2"/>
</dbReference>
<dbReference type="FunFam" id="1.10.3720.10:FF:000088">
    <property type="entry name" value="Iron(III) ABC transporter, permease protein"/>
    <property type="match status" value="1"/>
</dbReference>
<sequence>MAVAWSRAPRRGLIATLLDPLRRVGPWRLFALGMGTLLFVPIAVTLASWLTPDMEVWRHIQQTLLAEILGNTVMLVLGVGSGVLFLGVSLAWLTARCDFPGRGLFDWALILPLAVPTYVLAFVFVGLFEFAGPVQSFLRETVSSDLRLPSIRSTPGLILVMSLVLYPYVYMLSRAAFLSQGTAPMEAARVQGLSAWGSFFRVALPMARPAIAAGTALALMETLADFGAVSVFNFETFTTAIYRAWFGYYSLAAAGQLAALLLLIILLGLTAEKAARGRARFDQRQAGGVTRIPLRGWRAWAATGFAASVLFLGFLLPVLQLVIWGWGHLADFNERYLELVLNTLTLGAVSAFITVTIALLLAYARRVQPDFITRRAVGASTLGYALPGSVLAVGIMIVFTWLDHRVADLLEPLVGDIGGQLLTGSVFALIIAYVMRFMAVAFGAVDSALEQIRPSLREAARSLGARDWEIIRRIYIPVLRPGLITAALLVGVDVMKEMPATLLLRPFGWDTLAVRIFEFTVEGQWERAALPAVTLVAVGLIPVIFLVSRTVRKHPRNQKPAAAEALQT</sequence>
<accession>Q0A5H2</accession>
<dbReference type="AlphaFoldDB" id="Q0A5H2"/>
<feature type="transmembrane region" description="Helical" evidence="8">
    <location>
        <begin position="29"/>
        <end position="52"/>
    </location>
</feature>
<feature type="transmembrane region" description="Helical" evidence="8">
    <location>
        <begin position="376"/>
        <end position="402"/>
    </location>
</feature>
<feature type="transmembrane region" description="Helical" evidence="8">
    <location>
        <begin position="107"/>
        <end position="131"/>
    </location>
</feature>
<feature type="transmembrane region" description="Helical" evidence="8">
    <location>
        <begin position="339"/>
        <end position="364"/>
    </location>
</feature>
<dbReference type="GO" id="GO:0055085">
    <property type="term" value="P:transmembrane transport"/>
    <property type="evidence" value="ECO:0007669"/>
    <property type="project" value="InterPro"/>
</dbReference>
<dbReference type="SUPFAM" id="SSF161098">
    <property type="entry name" value="MetI-like"/>
    <property type="match status" value="2"/>
</dbReference>
<organism evidence="10 11">
    <name type="scientific">Alkalilimnicola ehrlichii (strain ATCC BAA-1101 / DSM 17681 / MLHE-1)</name>
    <dbReference type="NCBI Taxonomy" id="187272"/>
    <lineage>
        <taxon>Bacteria</taxon>
        <taxon>Pseudomonadati</taxon>
        <taxon>Pseudomonadota</taxon>
        <taxon>Gammaproteobacteria</taxon>
        <taxon>Chromatiales</taxon>
        <taxon>Ectothiorhodospiraceae</taxon>
        <taxon>Alkalilimnicola</taxon>
    </lineage>
</organism>
<feature type="domain" description="ABC transmembrane type-1" evidence="9">
    <location>
        <begin position="340"/>
        <end position="546"/>
    </location>
</feature>
<dbReference type="Pfam" id="PF00528">
    <property type="entry name" value="BPD_transp_1"/>
    <property type="match status" value="2"/>
</dbReference>
<feature type="transmembrane region" description="Helical" evidence="8">
    <location>
        <begin position="422"/>
        <end position="449"/>
    </location>
</feature>
<evidence type="ECO:0000259" key="9">
    <source>
        <dbReference type="PROSITE" id="PS50928"/>
    </source>
</evidence>
<feature type="transmembrane region" description="Helical" evidence="8">
    <location>
        <begin position="528"/>
        <end position="547"/>
    </location>
</feature>
<dbReference type="GO" id="GO:0005886">
    <property type="term" value="C:plasma membrane"/>
    <property type="evidence" value="ECO:0007669"/>
    <property type="project" value="UniProtKB-SubCell"/>
</dbReference>
<dbReference type="PANTHER" id="PTHR43357">
    <property type="entry name" value="INNER MEMBRANE ABC TRANSPORTER PERMEASE PROTEIN YDCV"/>
    <property type="match status" value="1"/>
</dbReference>
<feature type="transmembrane region" description="Helical" evidence="8">
    <location>
        <begin position="246"/>
        <end position="271"/>
    </location>
</feature>
<keyword evidence="6 8" id="KW-1133">Transmembrane helix</keyword>
<dbReference type="Gene3D" id="1.10.3720.10">
    <property type="entry name" value="MetI-like"/>
    <property type="match status" value="2"/>
</dbReference>
<keyword evidence="11" id="KW-1185">Reference proteome</keyword>
<evidence type="ECO:0000256" key="3">
    <source>
        <dbReference type="ARBA" id="ARBA00022475"/>
    </source>
</evidence>
<evidence type="ECO:0000256" key="2">
    <source>
        <dbReference type="ARBA" id="ARBA00022448"/>
    </source>
</evidence>
<proteinExistence type="inferred from homology"/>
<dbReference type="HOGENOM" id="CLU_021838_0_2_6"/>
<dbReference type="Proteomes" id="UP000001962">
    <property type="component" value="Chromosome"/>
</dbReference>
<comment type="similarity">
    <text evidence="8">Belongs to the binding-protein-dependent transport system permease family.</text>
</comment>
<evidence type="ECO:0000256" key="1">
    <source>
        <dbReference type="ARBA" id="ARBA00004429"/>
    </source>
</evidence>
<evidence type="ECO:0000256" key="4">
    <source>
        <dbReference type="ARBA" id="ARBA00022519"/>
    </source>
</evidence>
<feature type="transmembrane region" description="Helical" evidence="8">
    <location>
        <begin position="470"/>
        <end position="492"/>
    </location>
</feature>
<name>Q0A5H2_ALKEH</name>
<keyword evidence="5 8" id="KW-0812">Transmembrane</keyword>
<evidence type="ECO:0000256" key="5">
    <source>
        <dbReference type="ARBA" id="ARBA00022692"/>
    </source>
</evidence>
<dbReference type="InterPro" id="IPR035906">
    <property type="entry name" value="MetI-like_sf"/>
</dbReference>
<keyword evidence="4" id="KW-0997">Cell inner membrane</keyword>
<dbReference type="eggNOG" id="COG1178">
    <property type="taxonomic scope" value="Bacteria"/>
</dbReference>
<dbReference type="PROSITE" id="PS50928">
    <property type="entry name" value="ABC_TM1"/>
    <property type="match status" value="2"/>
</dbReference>
<evidence type="ECO:0000256" key="8">
    <source>
        <dbReference type="RuleBase" id="RU363032"/>
    </source>
</evidence>
<protein>
    <submittedName>
        <fullName evidence="10">Binding-protein-dependent transport systems inner membrane component</fullName>
    </submittedName>
</protein>
<evidence type="ECO:0000313" key="10">
    <source>
        <dbReference type="EMBL" id="ABI57915.1"/>
    </source>
</evidence>
<feature type="transmembrane region" description="Helical" evidence="8">
    <location>
        <begin position="151"/>
        <end position="170"/>
    </location>
</feature>
<dbReference type="KEGG" id="aeh:Mlg_2575"/>
<keyword evidence="7 8" id="KW-0472">Membrane</keyword>